<dbReference type="PANTHER" id="PTHR30194:SF3">
    <property type="entry name" value="CROSSOVER JUNCTION ENDODEOXYRIBONUCLEASE RUVC"/>
    <property type="match status" value="1"/>
</dbReference>
<dbReference type="Proteomes" id="UP000254134">
    <property type="component" value="Unassembled WGS sequence"/>
</dbReference>
<comment type="cofactor">
    <cofactor evidence="13">
        <name>Mg(2+)</name>
        <dbReference type="ChEBI" id="CHEBI:18420"/>
    </cofactor>
    <text evidence="13">Binds 2 Mg(2+) ion per subunit.</text>
</comment>
<dbReference type="PRINTS" id="PR00696">
    <property type="entry name" value="RSOLVASERUVC"/>
</dbReference>
<dbReference type="PANTHER" id="PTHR30194">
    <property type="entry name" value="CROSSOVER JUNCTION ENDODEOXYRIBONUCLEASE RUVC"/>
    <property type="match status" value="1"/>
</dbReference>
<comment type="subcellular location">
    <subcellularLocation>
        <location evidence="13">Cytoplasm</location>
    </subcellularLocation>
</comment>
<dbReference type="FunFam" id="3.30.420.10:FF:000002">
    <property type="entry name" value="Crossover junction endodeoxyribonuclease RuvC"/>
    <property type="match status" value="1"/>
</dbReference>
<feature type="binding site" evidence="13">
    <location>
        <position position="29"/>
    </location>
    <ligand>
        <name>Mg(2+)</name>
        <dbReference type="ChEBI" id="CHEBI:18420"/>
        <label>1</label>
    </ligand>
</feature>
<dbReference type="GO" id="GO:0006310">
    <property type="term" value="P:DNA recombination"/>
    <property type="evidence" value="ECO:0007669"/>
    <property type="project" value="UniProtKB-UniRule"/>
</dbReference>
<keyword evidence="8 13" id="KW-0460">Magnesium</keyword>
<dbReference type="EMBL" id="QQZY01000002">
    <property type="protein sequence ID" value="RDI74930.1"/>
    <property type="molecule type" value="Genomic_DNA"/>
</dbReference>
<dbReference type="CDD" id="cd16962">
    <property type="entry name" value="RuvC"/>
    <property type="match status" value="1"/>
</dbReference>
<evidence type="ECO:0000313" key="16">
    <source>
        <dbReference type="Proteomes" id="UP000254134"/>
    </source>
</evidence>
<keyword evidence="16" id="KW-1185">Reference proteome</keyword>
<keyword evidence="5 13" id="KW-0255">Endonuclease</keyword>
<gene>
    <name evidence="13" type="primary">ruvC</name>
    <name evidence="15" type="ORF">Gocc_0728</name>
</gene>
<dbReference type="AlphaFoldDB" id="A0A7M2YXZ1"/>
<comment type="function">
    <text evidence="13">The RuvA-RuvB-RuvC complex processes Holliday junction (HJ) DNA during genetic recombination and DNA repair. Endonuclease that resolves HJ intermediates. Cleaves cruciform DNA by making single-stranded nicks across the HJ at symmetrical positions within the homologous arms, yielding a 5'-phosphate and a 3'-hydroxyl group; requires a central core of homology in the junction. The consensus cleavage sequence is 5'-(A/T)TT(C/G)-3'. Cleavage occurs on the 3'-side of the TT dinucleotide at the point of strand exchange. HJ branch migration catalyzed by RuvA-RuvB allows RuvC to scan DNA until it finds its consensus sequence, where it cleaves and resolves the cruciform DNA.</text>
</comment>
<dbReference type="GO" id="GO:0003677">
    <property type="term" value="F:DNA binding"/>
    <property type="evidence" value="ECO:0007669"/>
    <property type="project" value="UniProtKB-KW"/>
</dbReference>
<dbReference type="GO" id="GO:0005737">
    <property type="term" value="C:cytoplasm"/>
    <property type="evidence" value="ECO:0007669"/>
    <property type="project" value="UniProtKB-SubCell"/>
</dbReference>
<sequence>MRGPPCRRRTGGAVRSDPYPSTVKVLGIDPGTAACGYGIVLESGGRISALQHGCWRSGPRERPELRLRTIFDGVQELIAAHAPDAVALEESYVGADARIALFVGQARGAAMVAAATAGIECSEYAPARVKQSVCGHGRADKHQVTRMVTMLLALPAEPETSHAADALAVAICHALMPPLARMAS</sequence>
<evidence type="ECO:0000256" key="11">
    <source>
        <dbReference type="ARBA" id="ARBA00023204"/>
    </source>
</evidence>
<feature type="active site" evidence="13">
    <location>
        <position position="162"/>
    </location>
</feature>
<dbReference type="EC" id="3.1.21.10" evidence="13 14"/>
<keyword evidence="6 13" id="KW-0227">DNA damage</keyword>
<feature type="binding site" evidence="13">
    <location>
        <position position="162"/>
    </location>
    <ligand>
        <name>Mg(2+)</name>
        <dbReference type="ChEBI" id="CHEBI:18420"/>
        <label>1</label>
    </ligand>
</feature>
<evidence type="ECO:0000256" key="8">
    <source>
        <dbReference type="ARBA" id="ARBA00022842"/>
    </source>
</evidence>
<dbReference type="GO" id="GO:0008821">
    <property type="term" value="F:crossover junction DNA endonuclease activity"/>
    <property type="evidence" value="ECO:0007669"/>
    <property type="project" value="UniProtKB-UniRule"/>
</dbReference>
<keyword evidence="3 13" id="KW-0540">Nuclease</keyword>
<evidence type="ECO:0000256" key="5">
    <source>
        <dbReference type="ARBA" id="ARBA00022759"/>
    </source>
</evidence>
<name>A0A7M2YXZ1_9ACTN</name>
<keyword evidence="11 13" id="KW-0234">DNA repair</keyword>
<comment type="similarity">
    <text evidence="1 13">Belongs to the RuvC family.</text>
</comment>
<evidence type="ECO:0000256" key="3">
    <source>
        <dbReference type="ARBA" id="ARBA00022722"/>
    </source>
</evidence>
<comment type="subunit">
    <text evidence="13">Homodimer which binds Holliday junction (HJ) DNA. The HJ becomes 2-fold symmetrical on binding to RuvC with unstacked arms; it has a different conformation from HJ DNA in complex with RuvA. In the full resolvosome a probable DNA-RuvA(4)-RuvB(12)-RuvC(2) complex forms which resolves the HJ.</text>
</comment>
<evidence type="ECO:0000256" key="2">
    <source>
        <dbReference type="ARBA" id="ARBA00022490"/>
    </source>
</evidence>
<dbReference type="InterPro" id="IPR036397">
    <property type="entry name" value="RNaseH_sf"/>
</dbReference>
<dbReference type="Pfam" id="PF02075">
    <property type="entry name" value="RuvC"/>
    <property type="match status" value="1"/>
</dbReference>
<evidence type="ECO:0000256" key="12">
    <source>
        <dbReference type="ARBA" id="ARBA00029354"/>
    </source>
</evidence>
<reference evidence="15 16" key="1">
    <citation type="submission" date="2018-07" db="EMBL/GenBank/DDBJ databases">
        <title>High-quality-draft genome sequence of Gaiella occulta.</title>
        <authorList>
            <person name="Severino R."/>
            <person name="Froufe H.J.C."/>
            <person name="Rainey F.A."/>
            <person name="Barroso C."/>
            <person name="Albuquerque L."/>
            <person name="Lobo-Da-Cunha A."/>
            <person name="Da Costa M.S."/>
            <person name="Egas C."/>
        </authorList>
    </citation>
    <scope>NUCLEOTIDE SEQUENCE [LARGE SCALE GENOMIC DNA]</scope>
    <source>
        <strain evidence="15 16">F2-233</strain>
    </source>
</reference>
<protein>
    <recommendedName>
        <fullName evidence="13 14">Crossover junction endodeoxyribonuclease RuvC</fullName>
        <ecNumber evidence="13 14">3.1.21.10</ecNumber>
    </recommendedName>
    <alternativeName>
        <fullName evidence="13">Holliday junction nuclease RuvC</fullName>
    </alternativeName>
    <alternativeName>
        <fullName evidence="13">Holliday junction resolvase RuvC</fullName>
    </alternativeName>
</protein>
<dbReference type="GO" id="GO:0006281">
    <property type="term" value="P:DNA repair"/>
    <property type="evidence" value="ECO:0007669"/>
    <property type="project" value="UniProtKB-UniRule"/>
</dbReference>
<accession>A0A7M2YXZ1</accession>
<feature type="binding site" evidence="13">
    <location>
        <position position="89"/>
    </location>
    <ligand>
        <name>Mg(2+)</name>
        <dbReference type="ChEBI" id="CHEBI:18420"/>
        <label>2</label>
    </ligand>
</feature>
<evidence type="ECO:0000256" key="7">
    <source>
        <dbReference type="ARBA" id="ARBA00022801"/>
    </source>
</evidence>
<feature type="active site" evidence="13">
    <location>
        <position position="89"/>
    </location>
</feature>
<keyword evidence="10 13" id="KW-0233">DNA recombination</keyword>
<keyword evidence="2 13" id="KW-0963">Cytoplasm</keyword>
<dbReference type="GO" id="GO:0000287">
    <property type="term" value="F:magnesium ion binding"/>
    <property type="evidence" value="ECO:0007669"/>
    <property type="project" value="UniProtKB-UniRule"/>
</dbReference>
<dbReference type="InterPro" id="IPR012337">
    <property type="entry name" value="RNaseH-like_sf"/>
</dbReference>
<organism evidence="15 16">
    <name type="scientific">Gaiella occulta</name>
    <dbReference type="NCBI Taxonomy" id="1002870"/>
    <lineage>
        <taxon>Bacteria</taxon>
        <taxon>Bacillati</taxon>
        <taxon>Actinomycetota</taxon>
        <taxon>Thermoleophilia</taxon>
        <taxon>Gaiellales</taxon>
        <taxon>Gaiellaceae</taxon>
        <taxon>Gaiella</taxon>
    </lineage>
</organism>
<keyword evidence="9 13" id="KW-0238">DNA-binding</keyword>
<dbReference type="GO" id="GO:0048476">
    <property type="term" value="C:Holliday junction resolvase complex"/>
    <property type="evidence" value="ECO:0007669"/>
    <property type="project" value="UniProtKB-UniRule"/>
</dbReference>
<evidence type="ECO:0000313" key="15">
    <source>
        <dbReference type="EMBL" id="RDI74930.1"/>
    </source>
</evidence>
<keyword evidence="7 13" id="KW-0378">Hydrolase</keyword>
<evidence type="ECO:0000256" key="14">
    <source>
        <dbReference type="NCBIfam" id="TIGR00228"/>
    </source>
</evidence>
<evidence type="ECO:0000256" key="1">
    <source>
        <dbReference type="ARBA" id="ARBA00009518"/>
    </source>
</evidence>
<evidence type="ECO:0000256" key="6">
    <source>
        <dbReference type="ARBA" id="ARBA00022763"/>
    </source>
</evidence>
<dbReference type="Gene3D" id="3.30.420.10">
    <property type="entry name" value="Ribonuclease H-like superfamily/Ribonuclease H"/>
    <property type="match status" value="1"/>
</dbReference>
<comment type="caution">
    <text evidence="15">The sequence shown here is derived from an EMBL/GenBank/DDBJ whole genome shotgun (WGS) entry which is preliminary data.</text>
</comment>
<comment type="catalytic activity">
    <reaction evidence="12 13">
        <text>Endonucleolytic cleavage at a junction such as a reciprocal single-stranded crossover between two homologous DNA duplexes (Holliday junction).</text>
        <dbReference type="EC" id="3.1.21.10"/>
    </reaction>
</comment>
<dbReference type="InterPro" id="IPR002176">
    <property type="entry name" value="X-over_junc_endoDNase_RuvC"/>
</dbReference>
<proteinExistence type="inferred from homology"/>
<evidence type="ECO:0000256" key="13">
    <source>
        <dbReference type="HAMAP-Rule" id="MF_00034"/>
    </source>
</evidence>
<keyword evidence="4 13" id="KW-0479">Metal-binding</keyword>
<evidence type="ECO:0000256" key="4">
    <source>
        <dbReference type="ARBA" id="ARBA00022723"/>
    </source>
</evidence>
<dbReference type="NCBIfam" id="TIGR00228">
    <property type="entry name" value="ruvC"/>
    <property type="match status" value="1"/>
</dbReference>
<dbReference type="HAMAP" id="MF_00034">
    <property type="entry name" value="RuvC"/>
    <property type="match status" value="1"/>
</dbReference>
<evidence type="ECO:0000256" key="9">
    <source>
        <dbReference type="ARBA" id="ARBA00023125"/>
    </source>
</evidence>
<dbReference type="SUPFAM" id="SSF53098">
    <property type="entry name" value="Ribonuclease H-like"/>
    <property type="match status" value="1"/>
</dbReference>
<reference evidence="16" key="2">
    <citation type="journal article" date="2019" name="MicrobiologyOpen">
        <title>High-quality draft genome sequence of Gaiella occulta isolated from a 150 meter deep mineral water borehole and comparison with the genome sequences of other deep-branching lineages of the phylum Actinobacteria.</title>
        <authorList>
            <person name="Severino R."/>
            <person name="Froufe H.J.C."/>
            <person name="Barroso C."/>
            <person name="Albuquerque L."/>
            <person name="Lobo-da-Cunha A."/>
            <person name="da Costa M.S."/>
            <person name="Egas C."/>
        </authorList>
    </citation>
    <scope>NUCLEOTIDE SEQUENCE [LARGE SCALE GENOMIC DNA]</scope>
    <source>
        <strain evidence="16">F2-233</strain>
    </source>
</reference>
<evidence type="ECO:0000256" key="10">
    <source>
        <dbReference type="ARBA" id="ARBA00023172"/>
    </source>
</evidence>
<feature type="active site" evidence="13">
    <location>
        <position position="29"/>
    </location>
</feature>